<gene>
    <name evidence="1" type="ORF">ACFFU4_03200</name>
</gene>
<keyword evidence="2" id="KW-1185">Reference proteome</keyword>
<proteinExistence type="predicted"/>
<dbReference type="Pfam" id="PF23840">
    <property type="entry name" value="Phage_tail_terminator"/>
    <property type="match status" value="1"/>
</dbReference>
<reference evidence="1 2" key="1">
    <citation type="submission" date="2024-09" db="EMBL/GenBank/DDBJ databases">
        <authorList>
            <person name="Sun Q."/>
            <person name="Mori K."/>
        </authorList>
    </citation>
    <scope>NUCLEOTIDE SEQUENCE [LARGE SCALE GENOMIC DNA]</scope>
    <source>
        <strain evidence="1 2">CECT 9424</strain>
    </source>
</reference>
<dbReference type="RefSeq" id="WP_377066989.1">
    <property type="nucleotide sequence ID" value="NZ_JBHMEC010000004.1"/>
</dbReference>
<protein>
    <submittedName>
        <fullName evidence="1">Uncharacterized protein</fullName>
    </submittedName>
</protein>
<name>A0ABV5HWF2_9RHOB</name>
<sequence>MSAPVLQLAPVVERVQRGGIYRSVSGARDMARIAREGAAGSPLAFVMPGAERPRAAGVAGGVQHSAVQATFLVITLAEDLRRDAGGRAISQLEEVRARLLPLLEGWGPDYASGPVAHESGQLVTGPLPGGLIGWQDEFSLRFRRRIAHTTTGG</sequence>
<evidence type="ECO:0000313" key="2">
    <source>
        <dbReference type="Proteomes" id="UP001589670"/>
    </source>
</evidence>
<evidence type="ECO:0000313" key="1">
    <source>
        <dbReference type="EMBL" id="MFB9148757.1"/>
    </source>
</evidence>
<organism evidence="1 2">
    <name type="scientific">Roseovarius ramblicola</name>
    <dbReference type="NCBI Taxonomy" id="2022336"/>
    <lineage>
        <taxon>Bacteria</taxon>
        <taxon>Pseudomonadati</taxon>
        <taxon>Pseudomonadota</taxon>
        <taxon>Alphaproteobacteria</taxon>
        <taxon>Rhodobacterales</taxon>
        <taxon>Roseobacteraceae</taxon>
        <taxon>Roseovarius</taxon>
    </lineage>
</organism>
<comment type="caution">
    <text evidence="1">The sequence shown here is derived from an EMBL/GenBank/DDBJ whole genome shotgun (WGS) entry which is preliminary data.</text>
</comment>
<dbReference type="EMBL" id="JBHMEC010000004">
    <property type="protein sequence ID" value="MFB9148757.1"/>
    <property type="molecule type" value="Genomic_DNA"/>
</dbReference>
<dbReference type="InterPro" id="IPR056912">
    <property type="entry name" value="Phage_JBD30_tail_term-like"/>
</dbReference>
<accession>A0ABV5HWF2</accession>
<dbReference type="Proteomes" id="UP001589670">
    <property type="component" value="Unassembled WGS sequence"/>
</dbReference>